<organism evidence="2 3">
    <name type="scientific">Seonamhaeicola marinus</name>
    <dbReference type="NCBI Taxonomy" id="1912246"/>
    <lineage>
        <taxon>Bacteria</taxon>
        <taxon>Pseudomonadati</taxon>
        <taxon>Bacteroidota</taxon>
        <taxon>Flavobacteriia</taxon>
        <taxon>Flavobacteriales</taxon>
        <taxon>Flavobacteriaceae</taxon>
    </lineage>
</organism>
<feature type="transmembrane region" description="Helical" evidence="1">
    <location>
        <begin position="70"/>
        <end position="90"/>
    </location>
</feature>
<sequence length="139" mass="16644">MNKTNLLVNKLKTSNIDFKVDHTTNSKVMINSFPFEFDVNVQNGKVDVQSRIKGWNFVTDFMSLPFEKTLGYLLLKQIGFTLLFFVFMSWAKSNQIYTIVILIMFVFTITAQYMYYMNYRKKHKDFKNNIEKWINENEF</sequence>
<dbReference type="Proteomes" id="UP000323930">
    <property type="component" value="Unassembled WGS sequence"/>
</dbReference>
<protein>
    <submittedName>
        <fullName evidence="2">Uncharacterized protein</fullName>
    </submittedName>
</protein>
<gene>
    <name evidence="2" type="ORF">FUA24_13270</name>
</gene>
<dbReference type="AlphaFoldDB" id="A0A5D0HSG6"/>
<keyword evidence="1" id="KW-1133">Transmembrane helix</keyword>
<name>A0A5D0HSG6_9FLAO</name>
<keyword evidence="1" id="KW-0812">Transmembrane</keyword>
<comment type="caution">
    <text evidence="2">The sequence shown here is derived from an EMBL/GenBank/DDBJ whole genome shotgun (WGS) entry which is preliminary data.</text>
</comment>
<proteinExistence type="predicted"/>
<accession>A0A5D0HSG6</accession>
<dbReference type="RefSeq" id="WP_148543089.1">
    <property type="nucleotide sequence ID" value="NZ_VSDQ01000679.1"/>
</dbReference>
<evidence type="ECO:0000313" key="2">
    <source>
        <dbReference type="EMBL" id="TYA74294.1"/>
    </source>
</evidence>
<evidence type="ECO:0000256" key="1">
    <source>
        <dbReference type="SAM" id="Phobius"/>
    </source>
</evidence>
<dbReference type="EMBL" id="VSDQ01000679">
    <property type="protein sequence ID" value="TYA74294.1"/>
    <property type="molecule type" value="Genomic_DNA"/>
</dbReference>
<keyword evidence="1" id="KW-0472">Membrane</keyword>
<keyword evidence="3" id="KW-1185">Reference proteome</keyword>
<evidence type="ECO:0000313" key="3">
    <source>
        <dbReference type="Proteomes" id="UP000323930"/>
    </source>
</evidence>
<reference evidence="2 3" key="1">
    <citation type="submission" date="2019-08" db="EMBL/GenBank/DDBJ databases">
        <title>Seonamhaeicola sediminis sp. nov., isolated from marine sediment.</title>
        <authorList>
            <person name="Cao W.R."/>
        </authorList>
    </citation>
    <scope>NUCLEOTIDE SEQUENCE [LARGE SCALE GENOMIC DNA]</scope>
    <source>
        <strain evidence="2 3">B011</strain>
    </source>
</reference>
<feature type="transmembrane region" description="Helical" evidence="1">
    <location>
        <begin position="96"/>
        <end position="116"/>
    </location>
</feature>